<dbReference type="OrthoDB" id="629929at2"/>
<gene>
    <name evidence="5" type="ORF">SAMN05421740_10546</name>
</gene>
<dbReference type="InterPro" id="IPR009057">
    <property type="entry name" value="Homeodomain-like_sf"/>
</dbReference>
<accession>A0A1H7PWL8</accession>
<evidence type="ECO:0000259" key="4">
    <source>
        <dbReference type="PROSITE" id="PS01124"/>
    </source>
</evidence>
<dbReference type="PROSITE" id="PS01124">
    <property type="entry name" value="HTH_ARAC_FAMILY_2"/>
    <property type="match status" value="1"/>
</dbReference>
<dbReference type="PANTHER" id="PTHR43280:SF32">
    <property type="entry name" value="TRANSCRIPTIONAL REGULATORY PROTEIN"/>
    <property type="match status" value="1"/>
</dbReference>
<evidence type="ECO:0000256" key="2">
    <source>
        <dbReference type="ARBA" id="ARBA00023125"/>
    </source>
</evidence>
<dbReference type="InterPro" id="IPR020449">
    <property type="entry name" value="Tscrpt_reg_AraC-type_HTH"/>
</dbReference>
<dbReference type="SMART" id="SM00342">
    <property type="entry name" value="HTH_ARAC"/>
    <property type="match status" value="1"/>
</dbReference>
<dbReference type="EMBL" id="FNZR01000005">
    <property type="protein sequence ID" value="SEL39956.1"/>
    <property type="molecule type" value="Genomic_DNA"/>
</dbReference>
<evidence type="ECO:0000256" key="1">
    <source>
        <dbReference type="ARBA" id="ARBA00023015"/>
    </source>
</evidence>
<evidence type="ECO:0000256" key="3">
    <source>
        <dbReference type="ARBA" id="ARBA00023163"/>
    </source>
</evidence>
<proteinExistence type="predicted"/>
<dbReference type="AlphaFoldDB" id="A0A1H7PWL8"/>
<reference evidence="6" key="1">
    <citation type="submission" date="2016-10" db="EMBL/GenBank/DDBJ databases">
        <authorList>
            <person name="Varghese N."/>
            <person name="Submissions S."/>
        </authorList>
    </citation>
    <scope>NUCLEOTIDE SEQUENCE [LARGE SCALE GENOMIC DNA]</scope>
    <source>
        <strain evidence="6">Jip14</strain>
    </source>
</reference>
<evidence type="ECO:0000313" key="6">
    <source>
        <dbReference type="Proteomes" id="UP000198916"/>
    </source>
</evidence>
<keyword evidence="6" id="KW-1185">Reference proteome</keyword>
<dbReference type="RefSeq" id="WP_090606108.1">
    <property type="nucleotide sequence ID" value="NZ_FNZR01000005.1"/>
</dbReference>
<protein>
    <submittedName>
        <fullName evidence="5">Helix-turn-helix domain-containing protein</fullName>
    </submittedName>
</protein>
<feature type="domain" description="HTH araC/xylS-type" evidence="4">
    <location>
        <begin position="188"/>
        <end position="298"/>
    </location>
</feature>
<evidence type="ECO:0000313" key="5">
    <source>
        <dbReference type="EMBL" id="SEL39956.1"/>
    </source>
</evidence>
<dbReference type="InterPro" id="IPR018060">
    <property type="entry name" value="HTH_AraC"/>
</dbReference>
<dbReference type="Pfam" id="PF12833">
    <property type="entry name" value="HTH_18"/>
    <property type="match status" value="1"/>
</dbReference>
<dbReference type="SUPFAM" id="SSF46689">
    <property type="entry name" value="Homeodomain-like"/>
    <property type="match status" value="1"/>
</dbReference>
<dbReference type="Proteomes" id="UP000198916">
    <property type="component" value="Unassembled WGS sequence"/>
</dbReference>
<dbReference type="GO" id="GO:0043565">
    <property type="term" value="F:sequence-specific DNA binding"/>
    <property type="evidence" value="ECO:0007669"/>
    <property type="project" value="InterPro"/>
</dbReference>
<dbReference type="Gene3D" id="1.10.10.60">
    <property type="entry name" value="Homeodomain-like"/>
    <property type="match status" value="1"/>
</dbReference>
<organism evidence="5 6">
    <name type="scientific">Parapedobacter koreensis</name>
    <dbReference type="NCBI Taxonomy" id="332977"/>
    <lineage>
        <taxon>Bacteria</taxon>
        <taxon>Pseudomonadati</taxon>
        <taxon>Bacteroidota</taxon>
        <taxon>Sphingobacteriia</taxon>
        <taxon>Sphingobacteriales</taxon>
        <taxon>Sphingobacteriaceae</taxon>
        <taxon>Parapedobacter</taxon>
    </lineage>
</organism>
<keyword evidence="3" id="KW-0804">Transcription</keyword>
<name>A0A1H7PWL8_9SPHI</name>
<dbReference type="PANTHER" id="PTHR43280">
    <property type="entry name" value="ARAC-FAMILY TRANSCRIPTIONAL REGULATOR"/>
    <property type="match status" value="1"/>
</dbReference>
<keyword evidence="2" id="KW-0238">DNA-binding</keyword>
<dbReference type="GO" id="GO:0003700">
    <property type="term" value="F:DNA-binding transcription factor activity"/>
    <property type="evidence" value="ECO:0007669"/>
    <property type="project" value="InterPro"/>
</dbReference>
<keyword evidence="1" id="KW-0805">Transcription regulation</keyword>
<dbReference type="STRING" id="332977.SAMN05421740_10546"/>
<sequence length="301" mass="34622">MAPVTSLQTFYQQLHRETEQLSPGAGHFNLFRVEDLELPNSKPVSYSRRDFFKISLVTGDSKIHYADRTVDTHGTVLVFTNPMIPFFWERISKRQTGFVCVFTEAFFARYGQIKDFPAFQGPATGIVQLADDQTGHFQEFFERMYAELHGDYIFKYDLLRNQLLELVHEAQKLQPISGQLVSAANAAERIAGLFAELLERQFPIEMTSQVLRLRSAKDYAQQLHVHVNHLNKALKTITGHTTMQLIAERMMQEARILLKSTDWTIGEISRSLGFEEPNHFSAFFKSKSGQSPNHFRQTQKD</sequence>
<dbReference type="PRINTS" id="PR00032">
    <property type="entry name" value="HTHARAC"/>
</dbReference>